<dbReference type="InterPro" id="IPR028082">
    <property type="entry name" value="Peripla_BP_I"/>
</dbReference>
<keyword evidence="1" id="KW-0732">Signal</keyword>
<keyword evidence="3" id="KW-1185">Reference proteome</keyword>
<accession>A0A4R6AWV0</accession>
<evidence type="ECO:0000313" key="2">
    <source>
        <dbReference type="EMBL" id="TDL88175.1"/>
    </source>
</evidence>
<dbReference type="NCBIfam" id="TIGR03863">
    <property type="entry name" value="PQQ_ABC_bind"/>
    <property type="match status" value="1"/>
</dbReference>
<evidence type="ECO:0000313" key="3">
    <source>
        <dbReference type="Proteomes" id="UP000294562"/>
    </source>
</evidence>
<reference evidence="2 3" key="1">
    <citation type="submission" date="2019-03" db="EMBL/GenBank/DDBJ databases">
        <title>Rhodobacteraceae bacterium SM1902, a new member of the family Rhodobacteraceae isolated from Yantai.</title>
        <authorList>
            <person name="Sun Y."/>
        </authorList>
    </citation>
    <scope>NUCLEOTIDE SEQUENCE [LARGE SCALE GENOMIC DNA]</scope>
    <source>
        <strain evidence="2 3">SM1902</strain>
    </source>
</reference>
<proteinExistence type="predicted"/>
<protein>
    <submittedName>
        <fullName evidence="2">Branched-chain amino acid ABC transporter substrate-binding protein</fullName>
    </submittedName>
</protein>
<name>A0A4R6AWV0_9RHOB</name>
<dbReference type="Proteomes" id="UP000294562">
    <property type="component" value="Unassembled WGS sequence"/>
</dbReference>
<dbReference type="RefSeq" id="WP_133342589.1">
    <property type="nucleotide sequence ID" value="NZ_SMZO01000016.1"/>
</dbReference>
<gene>
    <name evidence="2" type="ORF">E2L05_09045</name>
</gene>
<feature type="signal peptide" evidence="1">
    <location>
        <begin position="1"/>
        <end position="22"/>
    </location>
</feature>
<dbReference type="SUPFAM" id="SSF53822">
    <property type="entry name" value="Periplasmic binding protein-like I"/>
    <property type="match status" value="1"/>
</dbReference>
<feature type="chain" id="PRO_5020778673" evidence="1">
    <location>
        <begin position="23"/>
        <end position="389"/>
    </location>
</feature>
<sequence>MFKTCLVTLGLTAAFAAQVVHATEIAVTYLRAEQIAPPVLSNLHPDPDDLGIAGAQVGLQDNATTGAFLGQTYTLTVTSVEPGGDVLGAARAALAASPFLVLDAPADTISAIAALPDAADAILFNAKAPDPVLRGTECHANLLHTIASTSMRTDALMQVLVNKRWTDIAAIAGTHETDLAYFNALDRSARKFGLKLGEPKTWAFDADMRRAASVEVPLFTQDLGDYDVLLVADEIGDFGEYILYNTWRPRPVAGSVGLSPRTWSPALEQWGAVQLQGRFRDVAGRDMLSEDYAAWIAVRSIGEAVTRTGSGEAAVLRDYMLSDKFRLDGFKGRPLSYRNWNGQLRQPMPVVHPRALVAITPLDGFLHRVNELDTLGMDEPESDCTAFAE</sequence>
<dbReference type="AlphaFoldDB" id="A0A4R6AWV0"/>
<dbReference type="OrthoDB" id="5341635at2"/>
<organism evidence="2 3">
    <name type="scientific">Meridianimarinicoccus aquatilis</name>
    <dbReference type="NCBI Taxonomy" id="2552766"/>
    <lineage>
        <taxon>Bacteria</taxon>
        <taxon>Pseudomonadati</taxon>
        <taxon>Pseudomonadota</taxon>
        <taxon>Alphaproteobacteria</taxon>
        <taxon>Rhodobacterales</taxon>
        <taxon>Paracoccaceae</taxon>
        <taxon>Meridianimarinicoccus</taxon>
    </lineage>
</organism>
<dbReference type="EMBL" id="SMZO01000016">
    <property type="protein sequence ID" value="TDL88175.1"/>
    <property type="molecule type" value="Genomic_DNA"/>
</dbReference>
<comment type="caution">
    <text evidence="2">The sequence shown here is derived from an EMBL/GenBank/DDBJ whole genome shotgun (WGS) entry which is preliminary data.</text>
</comment>
<evidence type="ECO:0000256" key="1">
    <source>
        <dbReference type="SAM" id="SignalP"/>
    </source>
</evidence>
<dbReference type="InterPro" id="IPR022478">
    <property type="entry name" value="ABC_transptr_sub-bd_PQQ"/>
</dbReference>